<evidence type="ECO:0000313" key="3">
    <source>
        <dbReference type="EMBL" id="KAG9232110.1"/>
    </source>
</evidence>
<name>A0A9P8C3I8_9HELO</name>
<feature type="transmembrane region" description="Helical" evidence="2">
    <location>
        <begin position="146"/>
        <end position="171"/>
    </location>
</feature>
<organism evidence="3 4">
    <name type="scientific">Amylocarpus encephaloides</name>
    <dbReference type="NCBI Taxonomy" id="45428"/>
    <lineage>
        <taxon>Eukaryota</taxon>
        <taxon>Fungi</taxon>
        <taxon>Dikarya</taxon>
        <taxon>Ascomycota</taxon>
        <taxon>Pezizomycotina</taxon>
        <taxon>Leotiomycetes</taxon>
        <taxon>Helotiales</taxon>
        <taxon>Helotiales incertae sedis</taxon>
        <taxon>Amylocarpus</taxon>
    </lineage>
</organism>
<feature type="transmembrane region" description="Helical" evidence="2">
    <location>
        <begin position="77"/>
        <end position="99"/>
    </location>
</feature>
<keyword evidence="2" id="KW-1133">Transmembrane helix</keyword>
<dbReference type="OrthoDB" id="5342507at2759"/>
<evidence type="ECO:0000256" key="2">
    <source>
        <dbReference type="SAM" id="Phobius"/>
    </source>
</evidence>
<evidence type="ECO:0000256" key="1">
    <source>
        <dbReference type="SAM" id="MobiDB-lite"/>
    </source>
</evidence>
<protein>
    <recommendedName>
        <fullName evidence="5">MARVEL domain-containing protein</fullName>
    </recommendedName>
</protein>
<dbReference type="AlphaFoldDB" id="A0A9P8C3I8"/>
<evidence type="ECO:0000313" key="4">
    <source>
        <dbReference type="Proteomes" id="UP000824998"/>
    </source>
</evidence>
<feature type="region of interest" description="Disordered" evidence="1">
    <location>
        <begin position="235"/>
        <end position="297"/>
    </location>
</feature>
<dbReference type="EMBL" id="MU251565">
    <property type="protein sequence ID" value="KAG9232110.1"/>
    <property type="molecule type" value="Genomic_DNA"/>
</dbReference>
<dbReference type="Proteomes" id="UP000824998">
    <property type="component" value="Unassembled WGS sequence"/>
</dbReference>
<keyword evidence="2" id="KW-0472">Membrane</keyword>
<accession>A0A9P8C3I8</accession>
<feature type="region of interest" description="Disordered" evidence="1">
    <location>
        <begin position="181"/>
        <end position="222"/>
    </location>
</feature>
<evidence type="ECO:0008006" key="5">
    <source>
        <dbReference type="Google" id="ProtNLM"/>
    </source>
</evidence>
<sequence length="297" mass="31859">MAKGGGLALKGVQLFMRFIEFCCASIILGIYAYFLAALANNHLPIETYLRAVTGISGAGVLYTLIALVLVCCLGGIAIWSIIAIVLDVAFAGAFIYLAYATRHGANSCSGIVNTPLGIGNADGSDHVNNGEDRFVNLPKFRTACKLNTACFAVSIIGLVFFCISIFVEIALMKHHKKQKAYGPSPANNYTSGAPKRKFWQRKNKHATRDVESNPDALPAHATPVDVRDSYNTESTAVGHEPTYNKYSNEPVASGGLGHRNTNPAAPQVYGGPNTAQGYQTTTTTDVPHRGHHQNANF</sequence>
<comment type="caution">
    <text evidence="3">The sequence shown here is derived from an EMBL/GenBank/DDBJ whole genome shotgun (WGS) entry which is preliminary data.</text>
</comment>
<proteinExistence type="predicted"/>
<gene>
    <name evidence="3" type="ORF">BJ875DRAFT_486397</name>
</gene>
<feature type="transmembrane region" description="Helical" evidence="2">
    <location>
        <begin position="12"/>
        <end position="36"/>
    </location>
</feature>
<keyword evidence="4" id="KW-1185">Reference proteome</keyword>
<feature type="transmembrane region" description="Helical" evidence="2">
    <location>
        <begin position="48"/>
        <end position="70"/>
    </location>
</feature>
<reference evidence="3" key="1">
    <citation type="journal article" date="2021" name="IMA Fungus">
        <title>Genomic characterization of three marine fungi, including Emericellopsis atlantica sp. nov. with signatures of a generalist lifestyle and marine biomass degradation.</title>
        <authorList>
            <person name="Hagestad O.C."/>
            <person name="Hou L."/>
            <person name="Andersen J.H."/>
            <person name="Hansen E.H."/>
            <person name="Altermark B."/>
            <person name="Li C."/>
            <person name="Kuhnert E."/>
            <person name="Cox R.J."/>
            <person name="Crous P.W."/>
            <person name="Spatafora J.W."/>
            <person name="Lail K."/>
            <person name="Amirebrahimi M."/>
            <person name="Lipzen A."/>
            <person name="Pangilinan J."/>
            <person name="Andreopoulos W."/>
            <person name="Hayes R.D."/>
            <person name="Ng V."/>
            <person name="Grigoriev I.V."/>
            <person name="Jackson S.A."/>
            <person name="Sutton T.D.S."/>
            <person name="Dobson A.D.W."/>
            <person name="Rama T."/>
        </authorList>
    </citation>
    <scope>NUCLEOTIDE SEQUENCE</scope>
    <source>
        <strain evidence="3">TRa018bII</strain>
    </source>
</reference>
<keyword evidence="2" id="KW-0812">Transmembrane</keyword>
<feature type="compositionally biased region" description="Basic residues" evidence="1">
    <location>
        <begin position="194"/>
        <end position="205"/>
    </location>
</feature>